<dbReference type="InterPro" id="IPR004391">
    <property type="entry name" value="Glu_race"/>
</dbReference>
<keyword evidence="4 7" id="KW-0573">Peptidoglycan synthesis</keyword>
<feature type="active site" description="Proton donor/acceptor" evidence="7">
    <location>
        <position position="172"/>
    </location>
</feature>
<comment type="similarity">
    <text evidence="7">Belongs to the aspartate/glutamate racemases family.</text>
</comment>
<dbReference type="EC" id="5.1.1.3" evidence="2 7"/>
<feature type="binding site" evidence="7">
    <location>
        <begin position="6"/>
        <end position="7"/>
    </location>
    <ligand>
        <name>substrate</name>
    </ligand>
</feature>
<dbReference type="GO" id="GO:0008360">
    <property type="term" value="P:regulation of cell shape"/>
    <property type="evidence" value="ECO:0007669"/>
    <property type="project" value="UniProtKB-KW"/>
</dbReference>
<name>A0A841R320_9FIRM</name>
<organism evidence="8 9">
    <name type="scientific">Negativicoccus succinicivorans</name>
    <dbReference type="NCBI Taxonomy" id="620903"/>
    <lineage>
        <taxon>Bacteria</taxon>
        <taxon>Bacillati</taxon>
        <taxon>Bacillota</taxon>
        <taxon>Negativicutes</taxon>
        <taxon>Veillonellales</taxon>
        <taxon>Veillonellaceae</taxon>
        <taxon>Negativicoccus</taxon>
    </lineage>
</organism>
<dbReference type="GO" id="GO:0008881">
    <property type="term" value="F:glutamate racemase activity"/>
    <property type="evidence" value="ECO:0007669"/>
    <property type="project" value="UniProtKB-UniRule"/>
</dbReference>
<dbReference type="AlphaFoldDB" id="A0A841R320"/>
<dbReference type="Proteomes" id="UP000591941">
    <property type="component" value="Unassembled WGS sequence"/>
</dbReference>
<evidence type="ECO:0000256" key="4">
    <source>
        <dbReference type="ARBA" id="ARBA00022984"/>
    </source>
</evidence>
<dbReference type="EMBL" id="JACHHI010000006">
    <property type="protein sequence ID" value="MBB6478216.1"/>
    <property type="molecule type" value="Genomic_DNA"/>
</dbReference>
<proteinExistence type="inferred from homology"/>
<evidence type="ECO:0000256" key="3">
    <source>
        <dbReference type="ARBA" id="ARBA00022960"/>
    </source>
</evidence>
<keyword evidence="6 7" id="KW-0961">Cell wall biogenesis/degradation</keyword>
<dbReference type="PANTHER" id="PTHR21198:SF3">
    <property type="entry name" value="GLUTAMATE RACEMASE"/>
    <property type="match status" value="1"/>
</dbReference>
<dbReference type="HAMAP" id="MF_00258">
    <property type="entry name" value="Glu_racemase"/>
    <property type="match status" value="1"/>
</dbReference>
<dbReference type="Pfam" id="PF01177">
    <property type="entry name" value="Asp_Glu_race"/>
    <property type="match status" value="1"/>
</dbReference>
<comment type="catalytic activity">
    <reaction evidence="1 7">
        <text>L-glutamate = D-glutamate</text>
        <dbReference type="Rhea" id="RHEA:12813"/>
        <dbReference type="ChEBI" id="CHEBI:29985"/>
        <dbReference type="ChEBI" id="CHEBI:29986"/>
        <dbReference type="EC" id="5.1.1.3"/>
    </reaction>
</comment>
<keyword evidence="9" id="KW-1185">Reference proteome</keyword>
<evidence type="ECO:0000313" key="9">
    <source>
        <dbReference type="Proteomes" id="UP000591941"/>
    </source>
</evidence>
<dbReference type="RefSeq" id="WP_159822512.1">
    <property type="nucleotide sequence ID" value="NZ_CABWNB010000002.1"/>
</dbReference>
<evidence type="ECO:0000256" key="2">
    <source>
        <dbReference type="ARBA" id="ARBA00013090"/>
    </source>
</evidence>
<comment type="function">
    <text evidence="7">Provides the (R)-glutamate required for cell wall biosynthesis.</text>
</comment>
<dbReference type="GO" id="GO:0071555">
    <property type="term" value="P:cell wall organization"/>
    <property type="evidence" value="ECO:0007669"/>
    <property type="project" value="UniProtKB-KW"/>
</dbReference>
<dbReference type="InterPro" id="IPR001920">
    <property type="entry name" value="Asp/Glu_race"/>
</dbReference>
<dbReference type="UniPathway" id="UPA00219"/>
<dbReference type="PANTHER" id="PTHR21198">
    <property type="entry name" value="GLUTAMATE RACEMASE"/>
    <property type="match status" value="1"/>
</dbReference>
<keyword evidence="5 7" id="KW-0413">Isomerase</keyword>
<dbReference type="SUPFAM" id="SSF53681">
    <property type="entry name" value="Aspartate/glutamate racemase"/>
    <property type="match status" value="2"/>
</dbReference>
<protein>
    <recommendedName>
        <fullName evidence="2 7">Glutamate racemase</fullName>
        <ecNumber evidence="2 7">5.1.1.3</ecNumber>
    </recommendedName>
</protein>
<evidence type="ECO:0000256" key="7">
    <source>
        <dbReference type="HAMAP-Rule" id="MF_00258"/>
    </source>
</evidence>
<dbReference type="NCBIfam" id="TIGR00067">
    <property type="entry name" value="glut_race"/>
    <property type="match status" value="1"/>
</dbReference>
<evidence type="ECO:0000256" key="1">
    <source>
        <dbReference type="ARBA" id="ARBA00001602"/>
    </source>
</evidence>
<evidence type="ECO:0000256" key="5">
    <source>
        <dbReference type="ARBA" id="ARBA00023235"/>
    </source>
</evidence>
<accession>A0A841R320</accession>
<keyword evidence="3 7" id="KW-0133">Cell shape</keyword>
<feature type="active site" description="Proton donor/acceptor" evidence="7">
    <location>
        <position position="69"/>
    </location>
</feature>
<dbReference type="OrthoDB" id="9801055at2"/>
<dbReference type="GeneID" id="93486541"/>
<reference evidence="8 9" key="1">
    <citation type="submission" date="2020-08" db="EMBL/GenBank/DDBJ databases">
        <title>Genomic Encyclopedia of Type Strains, Phase IV (KMG-IV): sequencing the most valuable type-strain genomes for metagenomic binning, comparative biology and taxonomic classification.</title>
        <authorList>
            <person name="Goeker M."/>
        </authorList>
    </citation>
    <scope>NUCLEOTIDE SEQUENCE [LARGE SCALE GENOMIC DNA]</scope>
    <source>
        <strain evidence="8 9">DSM 21255</strain>
    </source>
</reference>
<feature type="binding site" evidence="7">
    <location>
        <begin position="70"/>
        <end position="71"/>
    </location>
    <ligand>
        <name>substrate</name>
    </ligand>
</feature>
<gene>
    <name evidence="7" type="primary">murI</name>
    <name evidence="8" type="ORF">HNR45_001286</name>
</gene>
<evidence type="ECO:0000313" key="8">
    <source>
        <dbReference type="EMBL" id="MBB6478216.1"/>
    </source>
</evidence>
<feature type="binding site" evidence="7">
    <location>
        <begin position="173"/>
        <end position="174"/>
    </location>
    <ligand>
        <name>substrate</name>
    </ligand>
</feature>
<evidence type="ECO:0000256" key="6">
    <source>
        <dbReference type="ARBA" id="ARBA00023316"/>
    </source>
</evidence>
<sequence>MIGVIDSGVGGLSVLKELRQAMPQADFFYLGDTARNPYGTRSPEEIKKYSLQLGKWLLAHEVTGLVVACNTITVQALDLLRHELPIPVIGMQTDVALLPTEKRVAVLATPATIAKGTYQQSLAERYPAVDVVTHACPGLASAIEHYRREEIEQLLEECRSLLSECDAAILGCTHYPLVLNDWQKLSPACRFIDPAQATAKAARHALGEQSQGDGRTEYTFTQEGCAAMWVFRLFGPNATARQVTIEE</sequence>
<feature type="binding site" evidence="7">
    <location>
        <begin position="38"/>
        <end position="39"/>
    </location>
    <ligand>
        <name>substrate</name>
    </ligand>
</feature>
<dbReference type="Gene3D" id="3.40.50.1860">
    <property type="match status" value="2"/>
</dbReference>
<comment type="caution">
    <text evidence="8">The sequence shown here is derived from an EMBL/GenBank/DDBJ whole genome shotgun (WGS) entry which is preliminary data.</text>
</comment>
<comment type="pathway">
    <text evidence="7">Cell wall biogenesis; peptidoglycan biosynthesis.</text>
</comment>
<dbReference type="InterPro" id="IPR015942">
    <property type="entry name" value="Asp/Glu/hydantoin_racemase"/>
</dbReference>
<dbReference type="GO" id="GO:0009252">
    <property type="term" value="P:peptidoglycan biosynthetic process"/>
    <property type="evidence" value="ECO:0007669"/>
    <property type="project" value="UniProtKB-UniRule"/>
</dbReference>